<keyword evidence="2" id="KW-1003">Cell membrane</keyword>
<dbReference type="PROSITE" id="PS51352">
    <property type="entry name" value="THIOREDOXIN_2"/>
    <property type="match status" value="1"/>
</dbReference>
<evidence type="ECO:0000313" key="10">
    <source>
        <dbReference type="Proteomes" id="UP000298125"/>
    </source>
</evidence>
<dbReference type="OrthoDB" id="7629852at2"/>
<dbReference type="PANTHER" id="PTHR32234:SF0">
    <property type="entry name" value="THIOL:DISULFIDE INTERCHANGE PROTEIN DSBD"/>
    <property type="match status" value="1"/>
</dbReference>
<evidence type="ECO:0000256" key="3">
    <source>
        <dbReference type="ARBA" id="ARBA00022692"/>
    </source>
</evidence>
<dbReference type="EMBL" id="RQGA01000013">
    <property type="protein sequence ID" value="TGL39145.1"/>
    <property type="molecule type" value="Genomic_DNA"/>
</dbReference>
<feature type="transmembrane region" description="Helical" evidence="7">
    <location>
        <begin position="63"/>
        <end position="86"/>
    </location>
</feature>
<keyword evidence="10" id="KW-1185">Reference proteome</keyword>
<dbReference type="Pfam" id="PF13899">
    <property type="entry name" value="Thioredoxin_7"/>
    <property type="match status" value="1"/>
</dbReference>
<feature type="transmembrane region" description="Helical" evidence="7">
    <location>
        <begin position="132"/>
        <end position="162"/>
    </location>
</feature>
<feature type="transmembrane region" description="Helical" evidence="7">
    <location>
        <begin position="20"/>
        <end position="43"/>
    </location>
</feature>
<feature type="transmembrane region" description="Helical" evidence="7">
    <location>
        <begin position="98"/>
        <end position="120"/>
    </location>
</feature>
<evidence type="ECO:0000256" key="4">
    <source>
        <dbReference type="ARBA" id="ARBA00022748"/>
    </source>
</evidence>
<organism evidence="9 10">
    <name type="scientific">Leptospira perdikensis</name>
    <dbReference type="NCBI Taxonomy" id="2484948"/>
    <lineage>
        <taxon>Bacteria</taxon>
        <taxon>Pseudomonadati</taxon>
        <taxon>Spirochaetota</taxon>
        <taxon>Spirochaetia</taxon>
        <taxon>Leptospirales</taxon>
        <taxon>Leptospiraceae</taxon>
        <taxon>Leptospira</taxon>
    </lineage>
</organism>
<protein>
    <submittedName>
        <fullName evidence="9">Protein-disulfide reductase</fullName>
    </submittedName>
</protein>
<dbReference type="Proteomes" id="UP000298125">
    <property type="component" value="Unassembled WGS sequence"/>
</dbReference>
<keyword evidence="3 7" id="KW-0812">Transmembrane</keyword>
<evidence type="ECO:0000256" key="1">
    <source>
        <dbReference type="ARBA" id="ARBA00004651"/>
    </source>
</evidence>
<comment type="subcellular location">
    <subcellularLocation>
        <location evidence="1">Cell membrane</location>
        <topology evidence="1">Multi-pass membrane protein</topology>
    </subcellularLocation>
</comment>
<feature type="transmembrane region" description="Helical" evidence="7">
    <location>
        <begin position="182"/>
        <end position="202"/>
    </location>
</feature>
<feature type="transmembrane region" description="Helical" evidence="7">
    <location>
        <begin position="271"/>
        <end position="289"/>
    </location>
</feature>
<keyword evidence="6 7" id="KW-0472">Membrane</keyword>
<dbReference type="GO" id="GO:0017004">
    <property type="term" value="P:cytochrome complex assembly"/>
    <property type="evidence" value="ECO:0007669"/>
    <property type="project" value="UniProtKB-KW"/>
</dbReference>
<dbReference type="InterPro" id="IPR036249">
    <property type="entry name" value="Thioredoxin-like_sf"/>
</dbReference>
<dbReference type="GO" id="GO:0045454">
    <property type="term" value="P:cell redox homeostasis"/>
    <property type="evidence" value="ECO:0007669"/>
    <property type="project" value="TreeGrafter"/>
</dbReference>
<evidence type="ECO:0000313" key="9">
    <source>
        <dbReference type="EMBL" id="TGL39145.1"/>
    </source>
</evidence>
<dbReference type="PANTHER" id="PTHR32234">
    <property type="entry name" value="THIOL:DISULFIDE INTERCHANGE PROTEIN DSBD"/>
    <property type="match status" value="1"/>
</dbReference>
<dbReference type="AlphaFoldDB" id="A0A4R9JHF7"/>
<keyword evidence="4" id="KW-0201">Cytochrome c-type biogenesis</keyword>
<dbReference type="SUPFAM" id="SSF52833">
    <property type="entry name" value="Thioredoxin-like"/>
    <property type="match status" value="1"/>
</dbReference>
<name>A0A4R9JHF7_9LEPT</name>
<dbReference type="GO" id="GO:0015035">
    <property type="term" value="F:protein-disulfide reductase activity"/>
    <property type="evidence" value="ECO:0007669"/>
    <property type="project" value="TreeGrafter"/>
</dbReference>
<dbReference type="Pfam" id="PF02683">
    <property type="entry name" value="DsbD_TM"/>
    <property type="match status" value="1"/>
</dbReference>
<feature type="domain" description="Thioredoxin" evidence="8">
    <location>
        <begin position="296"/>
        <end position="429"/>
    </location>
</feature>
<evidence type="ECO:0000256" key="6">
    <source>
        <dbReference type="ARBA" id="ARBA00023136"/>
    </source>
</evidence>
<sequence length="429" mass="48123">MVSEIQSFIEAQLSSGSFSFLSIFFLALGGLLAGLLPCVYPLYPITAGILKSRVSKHKWSHPLVYYIGLATMYAVFGLVAGFSGGVFNSFLRYPETQLVLSILLFILGLSVAEFLYFPFFSGDLRNSVNVSYANTFFLGIGAGLLSSPCVGPVVVSILVQLITYQTEGFNILPILFTSLKMFVFGLGLGIPFLLIGVFGFALPKSGKWMKTIQWILALLILYFSYTYLEKAFGLWGLDSSLSTKVFLIWTLALSFLYLQKKEGLPFEKMKLSLLQMGVYTSIVVLVILLQSTVYKFSSVASGLTFTAAPTEVHGNLEWNRSKGEVYRIAKETGKPIFIDFYADWCTNCKEFQKLTLTQKQWNETLKNKVVLWKVYDTDPIFEEFANDPNYPELKIGLPFFLILTPEGKMIYKSNDYLDTKGMTEAILKI</sequence>
<dbReference type="Gene3D" id="3.40.30.10">
    <property type="entry name" value="Glutaredoxin"/>
    <property type="match status" value="1"/>
</dbReference>
<feature type="transmembrane region" description="Helical" evidence="7">
    <location>
        <begin position="214"/>
        <end position="235"/>
    </location>
</feature>
<evidence type="ECO:0000256" key="2">
    <source>
        <dbReference type="ARBA" id="ARBA00022475"/>
    </source>
</evidence>
<keyword evidence="5 7" id="KW-1133">Transmembrane helix</keyword>
<evidence type="ECO:0000259" key="8">
    <source>
        <dbReference type="PROSITE" id="PS51352"/>
    </source>
</evidence>
<accession>A0A4R9JHF7</accession>
<evidence type="ECO:0000256" key="5">
    <source>
        <dbReference type="ARBA" id="ARBA00022989"/>
    </source>
</evidence>
<gene>
    <name evidence="9" type="ORF">EHQ49_12360</name>
</gene>
<comment type="caution">
    <text evidence="9">The sequence shown here is derived from an EMBL/GenBank/DDBJ whole genome shotgun (WGS) entry which is preliminary data.</text>
</comment>
<feature type="transmembrane region" description="Helical" evidence="7">
    <location>
        <begin position="241"/>
        <end position="259"/>
    </location>
</feature>
<dbReference type="RefSeq" id="WP_135579880.1">
    <property type="nucleotide sequence ID" value="NZ_RQGA01000013.1"/>
</dbReference>
<reference evidence="9" key="1">
    <citation type="journal article" date="2019" name="PLoS Negl. Trop. Dis.">
        <title>Revisiting the worldwide diversity of Leptospira species in the environment.</title>
        <authorList>
            <person name="Vincent A.T."/>
            <person name="Schiettekatte O."/>
            <person name="Bourhy P."/>
            <person name="Veyrier F.J."/>
            <person name="Picardeau M."/>
        </authorList>
    </citation>
    <scope>NUCLEOTIDE SEQUENCE [LARGE SCALE GENOMIC DNA]</scope>
    <source>
        <strain evidence="9">201702692</strain>
    </source>
</reference>
<dbReference type="InterPro" id="IPR013766">
    <property type="entry name" value="Thioredoxin_domain"/>
</dbReference>
<evidence type="ECO:0000256" key="7">
    <source>
        <dbReference type="SAM" id="Phobius"/>
    </source>
</evidence>
<proteinExistence type="predicted"/>
<dbReference type="GO" id="GO:0005886">
    <property type="term" value="C:plasma membrane"/>
    <property type="evidence" value="ECO:0007669"/>
    <property type="project" value="UniProtKB-SubCell"/>
</dbReference>
<dbReference type="InterPro" id="IPR003834">
    <property type="entry name" value="Cyt_c_assmbl_TM_dom"/>
</dbReference>